<dbReference type="PANTHER" id="PTHR43364">
    <property type="entry name" value="NADH-SPECIFIC METHYLGLYOXAL REDUCTASE-RELATED"/>
    <property type="match status" value="1"/>
</dbReference>
<dbReference type="InterPro" id="IPR050523">
    <property type="entry name" value="AKR_Detox_Biosynth"/>
</dbReference>
<dbReference type="GO" id="GO:0005829">
    <property type="term" value="C:cytosol"/>
    <property type="evidence" value="ECO:0007669"/>
    <property type="project" value="TreeGrafter"/>
</dbReference>
<gene>
    <name evidence="3" type="ORF">B0A49_07300</name>
</gene>
<dbReference type="PANTHER" id="PTHR43364:SF4">
    <property type="entry name" value="NAD(P)-LINKED OXIDOREDUCTASE SUPERFAMILY PROTEIN"/>
    <property type="match status" value="1"/>
</dbReference>
<reference evidence="3 4" key="1">
    <citation type="submission" date="2017-03" db="EMBL/GenBank/DDBJ databases">
        <title>Genomes of endolithic fungi from Antarctica.</title>
        <authorList>
            <person name="Coleine C."/>
            <person name="Masonjones S."/>
            <person name="Stajich J.E."/>
        </authorList>
    </citation>
    <scope>NUCLEOTIDE SEQUENCE [LARGE SCALE GENOMIC DNA]</scope>
    <source>
        <strain evidence="3 4">CCFEE 5187</strain>
    </source>
</reference>
<dbReference type="Gene3D" id="3.20.20.100">
    <property type="entry name" value="NADP-dependent oxidoreductase domain"/>
    <property type="match status" value="1"/>
</dbReference>
<dbReference type="InterPro" id="IPR020471">
    <property type="entry name" value="AKR"/>
</dbReference>
<dbReference type="PRINTS" id="PR00069">
    <property type="entry name" value="ALDKETRDTASE"/>
</dbReference>
<keyword evidence="4" id="KW-1185">Reference proteome</keyword>
<dbReference type="SUPFAM" id="SSF51430">
    <property type="entry name" value="NAD(P)-linked oxidoreductase"/>
    <property type="match status" value="1"/>
</dbReference>
<dbReference type="InterPro" id="IPR023210">
    <property type="entry name" value="NADP_OxRdtase_dom"/>
</dbReference>
<keyword evidence="1" id="KW-0560">Oxidoreductase</keyword>
<accession>A0A4U0WQZ5</accession>
<evidence type="ECO:0000259" key="2">
    <source>
        <dbReference type="Pfam" id="PF00248"/>
    </source>
</evidence>
<dbReference type="GO" id="GO:0016491">
    <property type="term" value="F:oxidoreductase activity"/>
    <property type="evidence" value="ECO:0007669"/>
    <property type="project" value="UniProtKB-KW"/>
</dbReference>
<evidence type="ECO:0000313" key="3">
    <source>
        <dbReference type="EMBL" id="TKA65337.1"/>
    </source>
</evidence>
<dbReference type="STRING" id="331657.A0A4U0WQZ5"/>
<evidence type="ECO:0000313" key="4">
    <source>
        <dbReference type="Proteomes" id="UP000308768"/>
    </source>
</evidence>
<organism evidence="3 4">
    <name type="scientific">Cryomyces minteri</name>
    <dbReference type="NCBI Taxonomy" id="331657"/>
    <lineage>
        <taxon>Eukaryota</taxon>
        <taxon>Fungi</taxon>
        <taxon>Dikarya</taxon>
        <taxon>Ascomycota</taxon>
        <taxon>Pezizomycotina</taxon>
        <taxon>Dothideomycetes</taxon>
        <taxon>Dothideomycetes incertae sedis</taxon>
        <taxon>Cryomyces</taxon>
    </lineage>
</organism>
<feature type="domain" description="NADP-dependent oxidoreductase" evidence="2">
    <location>
        <begin position="64"/>
        <end position="355"/>
    </location>
</feature>
<dbReference type="OrthoDB" id="1659429at2759"/>
<dbReference type="InterPro" id="IPR036812">
    <property type="entry name" value="NAD(P)_OxRdtase_dom_sf"/>
</dbReference>
<dbReference type="Proteomes" id="UP000308768">
    <property type="component" value="Unassembled WGS sequence"/>
</dbReference>
<name>A0A4U0WQZ5_9PEZI</name>
<protein>
    <recommendedName>
        <fullName evidence="2">NADP-dependent oxidoreductase domain-containing protein</fullName>
    </recommendedName>
</protein>
<dbReference type="AlphaFoldDB" id="A0A4U0WQZ5"/>
<dbReference type="CDD" id="cd19093">
    <property type="entry name" value="AKR_AtPLR-like"/>
    <property type="match status" value="1"/>
</dbReference>
<dbReference type="Pfam" id="PF00248">
    <property type="entry name" value="Aldo_ket_red"/>
    <property type="match status" value="1"/>
</dbReference>
<proteinExistence type="predicted"/>
<comment type="caution">
    <text evidence="3">The sequence shown here is derived from an EMBL/GenBank/DDBJ whole genome shotgun (WGS) entry which is preliminary data.</text>
</comment>
<evidence type="ECO:0000256" key="1">
    <source>
        <dbReference type="ARBA" id="ARBA00023002"/>
    </source>
</evidence>
<sequence length="368" mass="40911">MQHVLQTGLSAGMSAVSGLHSNKPPKVDPSFDGLKAVLPDSFVPTAETKVTLRGKNGNVEAPYMSIGAWSWGDEATWHWSPEELPHVKEGWQVFRNAGINWIENAQAYGSGESERICKQLFQGLNRDEFVIQTKWYVVPDNTTNLFHPSRAPAKMLKESLERMGLDYVDIYLVHGHIHPGSIAQTAKGLAECVDSGMTKTAGVANYSEKDMIEMADELEKYGIPLATNQCEFSILRRHPEVHGLLQACKDRGIVFQSYSSLAQGRLTGKYNSHNEPPKTYRFSSYPMKDIEPTLAVLDEIAKKRSKSIAAVALNYNISKGVVPVVGMRSAAQARQNAQAFGWRLTREEIKQIDEVSFEGKSTVLWQQG</sequence>
<dbReference type="EMBL" id="NAJN01001152">
    <property type="protein sequence ID" value="TKA65337.1"/>
    <property type="molecule type" value="Genomic_DNA"/>
</dbReference>